<dbReference type="PANTHER" id="PTHR30270">
    <property type="entry name" value="THIAMINE-MONOPHOSPHATE KINASE"/>
    <property type="match status" value="1"/>
</dbReference>
<evidence type="ECO:0000256" key="1">
    <source>
        <dbReference type="ARBA" id="ARBA00022977"/>
    </source>
</evidence>
<sequence length="321" mass="32880">MHSEFDLIARYFTPATPDPESGVVMGVGDDCALLAPTPGRRLAVSVDTSVCGVHFPPDAPPEAVGHRALAVSLSDLAAMGARARWCFMSLSLDESEDAWLEGFSRGFLTLCEATGTRLAGGDITRGELAIGVTVMGEVAPEAAMTRGGGRPGDLVAVTGALGGGAGGLAAWQAGERDPVHPLLQRYLTPRPRLAAGEALAGLATAAVDISDGLLADLGHILEHSGGGAHLEPETLPLAEGLVAALGEEGARQAALTGGDDYELLVCLPAEELDEARRRLAALELPLTVVGRLTRAPGVSGVPAAQRTGWQHFRGAPPGGTS</sequence>
<dbReference type="CDD" id="cd02194">
    <property type="entry name" value="ThiL"/>
    <property type="match status" value="1"/>
</dbReference>
<dbReference type="InterPro" id="IPR016188">
    <property type="entry name" value="PurM-like_N"/>
</dbReference>
<feature type="binding site" evidence="2">
    <location>
        <position position="75"/>
    </location>
    <ligand>
        <name>Mg(2+)</name>
        <dbReference type="ChEBI" id="CHEBI:18420"/>
        <label>4</label>
    </ligand>
</feature>
<organism evidence="6 7">
    <name type="scientific">Halomonas alimentaria</name>
    <dbReference type="NCBI Taxonomy" id="147248"/>
    <lineage>
        <taxon>Bacteria</taxon>
        <taxon>Pseudomonadati</taxon>
        <taxon>Pseudomonadota</taxon>
        <taxon>Gammaproteobacteria</taxon>
        <taxon>Oceanospirillales</taxon>
        <taxon>Halomonadaceae</taxon>
        <taxon>Halomonas</taxon>
    </lineage>
</organism>
<dbReference type="Pfam" id="PF02769">
    <property type="entry name" value="AIRS_C"/>
    <property type="match status" value="1"/>
</dbReference>
<dbReference type="InterPro" id="IPR036676">
    <property type="entry name" value="PurM-like_C_sf"/>
</dbReference>
<feature type="binding site" evidence="2">
    <location>
        <position position="208"/>
    </location>
    <ligand>
        <name>Mg(2+)</name>
        <dbReference type="ChEBI" id="CHEBI:18420"/>
        <label>3</label>
    </ligand>
</feature>
<dbReference type="EMBL" id="WUTT01000001">
    <property type="protein sequence ID" value="NAW33805.1"/>
    <property type="molecule type" value="Genomic_DNA"/>
</dbReference>
<dbReference type="SUPFAM" id="SSF56042">
    <property type="entry name" value="PurM C-terminal domain-like"/>
    <property type="match status" value="1"/>
</dbReference>
<comment type="similarity">
    <text evidence="2">Belongs to the thiamine-monophosphate kinase family.</text>
</comment>
<dbReference type="Proteomes" id="UP000487929">
    <property type="component" value="Unassembled WGS sequence"/>
</dbReference>
<comment type="caution">
    <text evidence="2">Lacks conserved residue(s) required for the propagation of feature annotation.</text>
</comment>
<keyword evidence="2" id="KW-0547">Nucleotide-binding</keyword>
<accession>A0A7X4W3N1</accession>
<dbReference type="GO" id="GO:0009030">
    <property type="term" value="F:thiamine-phosphate kinase activity"/>
    <property type="evidence" value="ECO:0007669"/>
    <property type="project" value="UniProtKB-UniRule"/>
</dbReference>
<evidence type="ECO:0000313" key="7">
    <source>
        <dbReference type="Proteomes" id="UP000487929"/>
    </source>
</evidence>
<keyword evidence="2" id="KW-0479">Metal-binding</keyword>
<feature type="binding site" evidence="2">
    <location>
        <position position="30"/>
    </location>
    <ligand>
        <name>Mg(2+)</name>
        <dbReference type="ChEBI" id="CHEBI:18420"/>
        <label>4</label>
    </ligand>
</feature>
<feature type="binding site" evidence="2">
    <location>
        <position position="122"/>
    </location>
    <ligand>
        <name>Mg(2+)</name>
        <dbReference type="ChEBI" id="CHEBI:18420"/>
        <label>1</label>
    </ligand>
</feature>
<comment type="catalytic activity">
    <reaction evidence="2">
        <text>thiamine phosphate + ATP = thiamine diphosphate + ADP</text>
        <dbReference type="Rhea" id="RHEA:15913"/>
        <dbReference type="ChEBI" id="CHEBI:30616"/>
        <dbReference type="ChEBI" id="CHEBI:37575"/>
        <dbReference type="ChEBI" id="CHEBI:58937"/>
        <dbReference type="ChEBI" id="CHEBI:456216"/>
        <dbReference type="EC" id="2.7.4.16"/>
    </reaction>
</comment>
<comment type="caution">
    <text evidence="6">The sequence shown here is derived from an EMBL/GenBank/DDBJ whole genome shotgun (WGS) entry which is preliminary data.</text>
</comment>
<feature type="binding site" evidence="2">
    <location>
        <position position="75"/>
    </location>
    <ligand>
        <name>Mg(2+)</name>
        <dbReference type="ChEBI" id="CHEBI:18420"/>
        <label>3</label>
    </ligand>
</feature>
<feature type="binding site" evidence="2">
    <location>
        <position position="259"/>
    </location>
    <ligand>
        <name>substrate</name>
    </ligand>
</feature>
<dbReference type="GO" id="GO:0000287">
    <property type="term" value="F:magnesium ion binding"/>
    <property type="evidence" value="ECO:0007669"/>
    <property type="project" value="UniProtKB-UniRule"/>
</dbReference>
<dbReference type="EC" id="2.7.4.16" evidence="2"/>
<feature type="binding site" evidence="2">
    <location>
        <position position="54"/>
    </location>
    <ligand>
        <name>substrate</name>
    </ligand>
</feature>
<evidence type="ECO:0000313" key="6">
    <source>
        <dbReference type="EMBL" id="NAW33805.1"/>
    </source>
</evidence>
<dbReference type="InterPro" id="IPR010918">
    <property type="entry name" value="PurM-like_C_dom"/>
</dbReference>
<dbReference type="GO" id="GO:0009228">
    <property type="term" value="P:thiamine biosynthetic process"/>
    <property type="evidence" value="ECO:0007669"/>
    <property type="project" value="UniProtKB-KW"/>
</dbReference>
<feature type="binding site" evidence="2">
    <location>
        <position position="309"/>
    </location>
    <ligand>
        <name>substrate</name>
    </ligand>
</feature>
<evidence type="ECO:0000256" key="3">
    <source>
        <dbReference type="SAM" id="MobiDB-lite"/>
    </source>
</evidence>
<evidence type="ECO:0000259" key="5">
    <source>
        <dbReference type="Pfam" id="PF02769"/>
    </source>
</evidence>
<dbReference type="PIRSF" id="PIRSF005303">
    <property type="entry name" value="Thiam_monoph_kin"/>
    <property type="match status" value="1"/>
</dbReference>
<feature type="binding site" evidence="2">
    <location>
        <position position="30"/>
    </location>
    <ligand>
        <name>Mg(2+)</name>
        <dbReference type="ChEBI" id="CHEBI:18420"/>
        <label>3</label>
    </ligand>
</feature>
<evidence type="ECO:0000256" key="2">
    <source>
        <dbReference type="HAMAP-Rule" id="MF_02128"/>
    </source>
</evidence>
<feature type="domain" description="PurM-like N-terminal" evidence="4">
    <location>
        <begin position="28"/>
        <end position="138"/>
    </location>
</feature>
<feature type="binding site" evidence="2">
    <location>
        <position position="211"/>
    </location>
    <ligand>
        <name>Mg(2+)</name>
        <dbReference type="ChEBI" id="CHEBI:18420"/>
        <label>5</label>
    </ligand>
</feature>
<feature type="region of interest" description="Disordered" evidence="3">
    <location>
        <begin position="300"/>
        <end position="321"/>
    </location>
</feature>
<gene>
    <name evidence="2 6" type="primary">thiL</name>
    <name evidence="6" type="ORF">GRB96_05140</name>
</gene>
<feature type="binding site" evidence="2">
    <location>
        <position position="75"/>
    </location>
    <ligand>
        <name>Mg(2+)</name>
        <dbReference type="ChEBI" id="CHEBI:18420"/>
        <label>2</label>
    </ligand>
</feature>
<proteinExistence type="inferred from homology"/>
<keyword evidence="1 2" id="KW-0784">Thiamine biosynthesis</keyword>
<name>A0A7X4W3N1_9GAMM</name>
<dbReference type="UniPathway" id="UPA00060">
    <property type="reaction ID" value="UER00142"/>
</dbReference>
<dbReference type="PANTHER" id="PTHR30270:SF0">
    <property type="entry name" value="THIAMINE-MONOPHOSPHATE KINASE"/>
    <property type="match status" value="1"/>
</dbReference>
<feature type="binding site" evidence="2">
    <location>
        <position position="210"/>
    </location>
    <ligand>
        <name>ATP</name>
        <dbReference type="ChEBI" id="CHEBI:30616"/>
    </ligand>
</feature>
<keyword evidence="2 6" id="KW-0808">Transferase</keyword>
<protein>
    <recommendedName>
        <fullName evidence="2">Thiamine-monophosphate kinase</fullName>
        <shortName evidence="2">TMP kinase</shortName>
        <shortName evidence="2">Thiamine-phosphate kinase</shortName>
        <ecNumber evidence="2">2.7.4.16</ecNumber>
    </recommendedName>
</protein>
<dbReference type="GO" id="GO:0009229">
    <property type="term" value="P:thiamine diphosphate biosynthetic process"/>
    <property type="evidence" value="ECO:0007669"/>
    <property type="project" value="UniProtKB-UniRule"/>
</dbReference>
<dbReference type="NCBIfam" id="TIGR01379">
    <property type="entry name" value="thiL"/>
    <property type="match status" value="1"/>
</dbReference>
<feature type="binding site" evidence="2">
    <location>
        <position position="45"/>
    </location>
    <ligand>
        <name>Mg(2+)</name>
        <dbReference type="ChEBI" id="CHEBI:18420"/>
        <label>4</label>
    </ligand>
</feature>
<dbReference type="Gene3D" id="3.30.1330.10">
    <property type="entry name" value="PurM-like, N-terminal domain"/>
    <property type="match status" value="1"/>
</dbReference>
<dbReference type="HAMAP" id="MF_02128">
    <property type="entry name" value="TMP_kinase"/>
    <property type="match status" value="1"/>
</dbReference>
<comment type="function">
    <text evidence="2">Catalyzes the ATP-dependent phosphorylation of thiamine-monophosphate (TMP) to form thiamine-pyrophosphate (TPP), the active form of vitamin B1.</text>
</comment>
<reference evidence="6 7" key="1">
    <citation type="submission" date="2019-12" db="EMBL/GenBank/DDBJ databases">
        <title>Draft genome sequencing of Halomonas alimentaria DSM 15356.</title>
        <authorList>
            <person name="Pandiyan K."/>
            <person name="Kushwaha P."/>
            <person name="Gowdham M."/>
            <person name="Chakdar H."/>
            <person name="Singh A."/>
            <person name="Kumar M."/>
            <person name="Saxena A.K."/>
        </authorList>
    </citation>
    <scope>NUCLEOTIDE SEQUENCE [LARGE SCALE GENOMIC DNA]</scope>
    <source>
        <strain evidence="6 7">DSM 15356</strain>
    </source>
</reference>
<keyword evidence="2" id="KW-0460">Magnesium</keyword>
<keyword evidence="7" id="KW-1185">Reference proteome</keyword>
<dbReference type="AlphaFoldDB" id="A0A7X4W3N1"/>
<dbReference type="InterPro" id="IPR006283">
    <property type="entry name" value="ThiL-like"/>
</dbReference>
<dbReference type="RefSeq" id="WP_161431088.1">
    <property type="nucleotide sequence ID" value="NZ_WUTT01000001.1"/>
</dbReference>
<dbReference type="InterPro" id="IPR036921">
    <property type="entry name" value="PurM-like_N_sf"/>
</dbReference>
<evidence type="ECO:0000259" key="4">
    <source>
        <dbReference type="Pfam" id="PF00586"/>
    </source>
</evidence>
<comment type="miscellaneous">
    <text evidence="2">Reaction mechanism of ThiL seems to utilize a direct, inline transfer of the gamma-phosphate of ATP to TMP rather than a phosphorylated enzyme intermediate.</text>
</comment>
<feature type="binding site" evidence="2">
    <location>
        <position position="47"/>
    </location>
    <ligand>
        <name>Mg(2+)</name>
        <dbReference type="ChEBI" id="CHEBI:18420"/>
        <label>1</label>
    </ligand>
</feature>
<dbReference type="SUPFAM" id="SSF55326">
    <property type="entry name" value="PurM N-terminal domain-like"/>
    <property type="match status" value="1"/>
</dbReference>
<keyword evidence="2 6" id="KW-0418">Kinase</keyword>
<dbReference type="Gene3D" id="3.90.650.10">
    <property type="entry name" value="PurM-like C-terminal domain"/>
    <property type="match status" value="1"/>
</dbReference>
<dbReference type="OrthoDB" id="9802811at2"/>
<feature type="binding site" evidence="2">
    <location>
        <position position="146"/>
    </location>
    <ligand>
        <name>ATP</name>
        <dbReference type="ChEBI" id="CHEBI:30616"/>
    </ligand>
</feature>
<dbReference type="Pfam" id="PF00586">
    <property type="entry name" value="AIRS"/>
    <property type="match status" value="1"/>
</dbReference>
<feature type="binding site" evidence="2">
    <location>
        <begin position="121"/>
        <end position="122"/>
    </location>
    <ligand>
        <name>ATP</name>
        <dbReference type="ChEBI" id="CHEBI:30616"/>
    </ligand>
</feature>
<keyword evidence="2" id="KW-0067">ATP-binding</keyword>
<feature type="binding site" evidence="2">
    <location>
        <position position="47"/>
    </location>
    <ligand>
        <name>Mg(2+)</name>
        <dbReference type="ChEBI" id="CHEBI:18420"/>
        <label>2</label>
    </ligand>
</feature>
<dbReference type="GO" id="GO:0005524">
    <property type="term" value="F:ATP binding"/>
    <property type="evidence" value="ECO:0007669"/>
    <property type="project" value="UniProtKB-UniRule"/>
</dbReference>
<feature type="domain" description="PurM-like C-terminal" evidence="5">
    <location>
        <begin position="150"/>
        <end position="298"/>
    </location>
</feature>
<comment type="pathway">
    <text evidence="2">Cofactor biosynthesis; thiamine diphosphate biosynthesis; thiamine diphosphate from thiamine phosphate: step 1/1.</text>
</comment>